<dbReference type="RefSeq" id="WP_144987645.1">
    <property type="nucleotide sequence ID" value="NZ_CP037920.1"/>
</dbReference>
<feature type="active site" description="Proton acceptor" evidence="8">
    <location>
        <position position="280"/>
    </location>
</feature>
<dbReference type="Proteomes" id="UP000318704">
    <property type="component" value="Chromosome"/>
</dbReference>
<feature type="binding site" evidence="8">
    <location>
        <position position="145"/>
    </location>
    <ligand>
        <name>ATP</name>
        <dbReference type="ChEBI" id="CHEBI:30616"/>
    </ligand>
</feature>
<sequence>MTHKQTVRRLDELQFDNQFTRELPADLETKNFRRQVTESCYSSVMPTQVAQPQLVAYSKEVADLLDLQIDPSESDQFAAVFAGNHVLEGMEPFAMCYGGHQFGNWAGQLGDGRAINLGEVLNQREEHWTLQLKGAGPTPYSRTADGLAVLRSSVREFLCSEAMFHLGVPTTRALSLVLTGEQVERDMFYDGHPKLEPGAVVCRVAPSFLRFGNYEIFAARGDIKTLSKLVNYTIRTDFPHLGEPNHDVYLHWFEEVCRRTAEMMVHWMRVGFVHGVMNTDNMSILGLTIDYGPYGWLEGYDPNWTPNTTDASGRRYRFGNQPQIALWNLVRLANAVYPLIEDAEPLQQALDVYTDGFEQGWQSMMAEKLGLSSFQTETDHKMFEELAEVLQLVETDMTIFFRKLSLIESENGSDEIADEMAMLEPLMDAYYEPEKVTGEVRTKICDWILGYQKRLRDEQSSDIVRREKMNRVNPKYVLRNYLAQLAIDKAEQGDFSMVNDLLELLRHPYDEQPDQDQHAAKRPEWARSRAGCSMLSCSS</sequence>
<evidence type="ECO:0000256" key="2">
    <source>
        <dbReference type="ARBA" id="ARBA00022679"/>
    </source>
</evidence>
<dbReference type="EMBL" id="CP037920">
    <property type="protein sequence ID" value="QDT98738.1"/>
    <property type="molecule type" value="Genomic_DNA"/>
</dbReference>
<name>A0A517W0F6_9PLAN</name>
<feature type="binding site" evidence="8">
    <location>
        <position position="210"/>
    </location>
    <ligand>
        <name>ATP</name>
        <dbReference type="ChEBI" id="CHEBI:30616"/>
    </ligand>
</feature>
<dbReference type="HAMAP" id="MF_00692">
    <property type="entry name" value="SelO"/>
    <property type="match status" value="1"/>
</dbReference>
<dbReference type="Pfam" id="PF02696">
    <property type="entry name" value="SelO"/>
    <property type="match status" value="1"/>
</dbReference>
<keyword evidence="5 8" id="KW-0547">Nucleotide-binding</keyword>
<dbReference type="GO" id="GO:0030145">
    <property type="term" value="F:manganese ion binding"/>
    <property type="evidence" value="ECO:0007669"/>
    <property type="project" value="UniProtKB-UniRule"/>
</dbReference>
<dbReference type="AlphaFoldDB" id="A0A517W0F6"/>
<comment type="catalytic activity">
    <reaction evidence="8">
        <text>L-threonyl-[protein] + ATP = 3-O-(5'-adenylyl)-L-threonyl-[protein] + diphosphate</text>
        <dbReference type="Rhea" id="RHEA:54292"/>
        <dbReference type="Rhea" id="RHEA-COMP:11060"/>
        <dbReference type="Rhea" id="RHEA-COMP:13847"/>
        <dbReference type="ChEBI" id="CHEBI:30013"/>
        <dbReference type="ChEBI" id="CHEBI:30616"/>
        <dbReference type="ChEBI" id="CHEBI:33019"/>
        <dbReference type="ChEBI" id="CHEBI:138113"/>
        <dbReference type="EC" id="2.7.7.108"/>
    </reaction>
</comment>
<dbReference type="PANTHER" id="PTHR32057">
    <property type="entry name" value="PROTEIN ADENYLYLTRANSFERASE SELO, MITOCHONDRIAL"/>
    <property type="match status" value="1"/>
</dbReference>
<feature type="binding site" evidence="8">
    <location>
        <position position="113"/>
    </location>
    <ligand>
        <name>ATP</name>
        <dbReference type="ChEBI" id="CHEBI:30616"/>
    </ligand>
</feature>
<keyword evidence="2 8" id="KW-0808">Transferase</keyword>
<keyword evidence="7 8" id="KW-0460">Magnesium</keyword>
<comment type="catalytic activity">
    <reaction evidence="8">
        <text>L-seryl-[protein] + ATP = 3-O-(5'-adenylyl)-L-seryl-[protein] + diphosphate</text>
        <dbReference type="Rhea" id="RHEA:58120"/>
        <dbReference type="Rhea" id="RHEA-COMP:9863"/>
        <dbReference type="Rhea" id="RHEA-COMP:15073"/>
        <dbReference type="ChEBI" id="CHEBI:29999"/>
        <dbReference type="ChEBI" id="CHEBI:30616"/>
        <dbReference type="ChEBI" id="CHEBI:33019"/>
        <dbReference type="ChEBI" id="CHEBI:142516"/>
        <dbReference type="EC" id="2.7.7.108"/>
    </reaction>
</comment>
<evidence type="ECO:0000313" key="9">
    <source>
        <dbReference type="EMBL" id="QDT98738.1"/>
    </source>
</evidence>
<evidence type="ECO:0000256" key="3">
    <source>
        <dbReference type="ARBA" id="ARBA00022695"/>
    </source>
</evidence>
<comment type="catalytic activity">
    <reaction evidence="8">
        <text>L-tyrosyl-[protein] + UTP = O-(5'-uridylyl)-L-tyrosyl-[protein] + diphosphate</text>
        <dbReference type="Rhea" id="RHEA:83887"/>
        <dbReference type="Rhea" id="RHEA-COMP:10136"/>
        <dbReference type="Rhea" id="RHEA-COMP:20238"/>
        <dbReference type="ChEBI" id="CHEBI:33019"/>
        <dbReference type="ChEBI" id="CHEBI:46398"/>
        <dbReference type="ChEBI" id="CHEBI:46858"/>
        <dbReference type="ChEBI" id="CHEBI:90602"/>
    </reaction>
</comment>
<dbReference type="NCBIfam" id="NF000658">
    <property type="entry name" value="PRK00029.1"/>
    <property type="match status" value="1"/>
</dbReference>
<feature type="binding site" evidence="8">
    <location>
        <position position="290"/>
    </location>
    <ligand>
        <name>Mg(2+)</name>
        <dbReference type="ChEBI" id="CHEBI:18420"/>
    </ligand>
</feature>
<evidence type="ECO:0000256" key="5">
    <source>
        <dbReference type="ARBA" id="ARBA00022741"/>
    </source>
</evidence>
<accession>A0A517W0F6</accession>
<proteinExistence type="inferred from homology"/>
<dbReference type="KEGG" id="gaw:V144x_42450"/>
<feature type="binding site" evidence="8">
    <location>
        <position position="290"/>
    </location>
    <ligand>
        <name>ATP</name>
        <dbReference type="ChEBI" id="CHEBI:30616"/>
    </ligand>
</feature>
<reference evidence="9 10" key="1">
    <citation type="submission" date="2019-03" db="EMBL/GenBank/DDBJ databases">
        <title>Deep-cultivation of Planctomycetes and their phenomic and genomic characterization uncovers novel biology.</title>
        <authorList>
            <person name="Wiegand S."/>
            <person name="Jogler M."/>
            <person name="Boedeker C."/>
            <person name="Pinto D."/>
            <person name="Vollmers J."/>
            <person name="Rivas-Marin E."/>
            <person name="Kohn T."/>
            <person name="Peeters S.H."/>
            <person name="Heuer A."/>
            <person name="Rast P."/>
            <person name="Oberbeckmann S."/>
            <person name="Bunk B."/>
            <person name="Jeske O."/>
            <person name="Meyerdierks A."/>
            <person name="Storesund J.E."/>
            <person name="Kallscheuer N."/>
            <person name="Luecker S."/>
            <person name="Lage O.M."/>
            <person name="Pohl T."/>
            <person name="Merkel B.J."/>
            <person name="Hornburger P."/>
            <person name="Mueller R.-W."/>
            <person name="Bruemmer F."/>
            <person name="Labrenz M."/>
            <person name="Spormann A.M."/>
            <person name="Op den Camp H."/>
            <person name="Overmann J."/>
            <person name="Amann R."/>
            <person name="Jetten M.S.M."/>
            <person name="Mascher T."/>
            <person name="Medema M.H."/>
            <person name="Devos D.P."/>
            <person name="Kaster A.-K."/>
            <person name="Ovreas L."/>
            <person name="Rohde M."/>
            <person name="Galperin M.Y."/>
            <person name="Jogler C."/>
        </authorList>
    </citation>
    <scope>NUCLEOTIDE SEQUENCE [LARGE SCALE GENOMIC DNA]</scope>
    <source>
        <strain evidence="9 10">V144</strain>
    </source>
</reference>
<feature type="binding site" evidence="8">
    <location>
        <position position="203"/>
    </location>
    <ligand>
        <name>ATP</name>
        <dbReference type="ChEBI" id="CHEBI:30616"/>
    </ligand>
</feature>
<comment type="cofactor">
    <cofactor evidence="8">
        <name>Mg(2+)</name>
        <dbReference type="ChEBI" id="CHEBI:18420"/>
    </cofactor>
    <cofactor evidence="8">
        <name>Mn(2+)</name>
        <dbReference type="ChEBI" id="CHEBI:29035"/>
    </cofactor>
</comment>
<dbReference type="GO" id="GO:0005524">
    <property type="term" value="F:ATP binding"/>
    <property type="evidence" value="ECO:0007669"/>
    <property type="project" value="UniProtKB-UniRule"/>
</dbReference>
<dbReference type="EC" id="2.7.7.-" evidence="8"/>
<feature type="binding site" evidence="8">
    <location>
        <position position="281"/>
    </location>
    <ligand>
        <name>Mg(2+)</name>
        <dbReference type="ChEBI" id="CHEBI:18420"/>
    </ligand>
</feature>
<dbReference type="EC" id="2.7.7.108" evidence="8"/>
<evidence type="ECO:0000313" key="10">
    <source>
        <dbReference type="Proteomes" id="UP000318704"/>
    </source>
</evidence>
<evidence type="ECO:0000256" key="4">
    <source>
        <dbReference type="ARBA" id="ARBA00022723"/>
    </source>
</evidence>
<keyword evidence="6 8" id="KW-0067">ATP-binding</keyword>
<comment type="catalytic activity">
    <reaction evidence="8">
        <text>L-seryl-[protein] + UTP = O-(5'-uridylyl)-L-seryl-[protein] + diphosphate</text>
        <dbReference type="Rhea" id="RHEA:64604"/>
        <dbReference type="Rhea" id="RHEA-COMP:9863"/>
        <dbReference type="Rhea" id="RHEA-COMP:16635"/>
        <dbReference type="ChEBI" id="CHEBI:29999"/>
        <dbReference type="ChEBI" id="CHEBI:33019"/>
        <dbReference type="ChEBI" id="CHEBI:46398"/>
        <dbReference type="ChEBI" id="CHEBI:156051"/>
    </reaction>
</comment>
<feature type="binding site" evidence="8">
    <location>
        <position position="112"/>
    </location>
    <ligand>
        <name>ATP</name>
        <dbReference type="ChEBI" id="CHEBI:30616"/>
    </ligand>
</feature>
<feature type="binding site" evidence="8">
    <location>
        <position position="110"/>
    </location>
    <ligand>
        <name>ATP</name>
        <dbReference type="ChEBI" id="CHEBI:30616"/>
    </ligand>
</feature>
<comment type="catalytic activity">
    <reaction evidence="8">
        <text>L-tyrosyl-[protein] + ATP = O-(5'-adenylyl)-L-tyrosyl-[protein] + diphosphate</text>
        <dbReference type="Rhea" id="RHEA:54288"/>
        <dbReference type="Rhea" id="RHEA-COMP:10136"/>
        <dbReference type="Rhea" id="RHEA-COMP:13846"/>
        <dbReference type="ChEBI" id="CHEBI:30616"/>
        <dbReference type="ChEBI" id="CHEBI:33019"/>
        <dbReference type="ChEBI" id="CHEBI:46858"/>
        <dbReference type="ChEBI" id="CHEBI:83624"/>
        <dbReference type="EC" id="2.7.7.108"/>
    </reaction>
</comment>
<keyword evidence="3 8" id="KW-0548">Nucleotidyltransferase</keyword>
<evidence type="ECO:0000256" key="1">
    <source>
        <dbReference type="ARBA" id="ARBA00009747"/>
    </source>
</evidence>
<protein>
    <recommendedName>
        <fullName evidence="8">Protein nucleotidyltransferase YdiU</fullName>
        <ecNumber evidence="8">2.7.7.-</ecNumber>
    </recommendedName>
    <alternativeName>
        <fullName evidence="8">Protein adenylyltransferase YdiU</fullName>
        <ecNumber evidence="8">2.7.7.108</ecNumber>
    </alternativeName>
    <alternativeName>
        <fullName evidence="8">Protein uridylyltransferase YdiU</fullName>
        <ecNumber evidence="8">2.7.7.-</ecNumber>
    </alternativeName>
</protein>
<feature type="binding site" evidence="8">
    <location>
        <position position="146"/>
    </location>
    <ligand>
        <name>ATP</name>
        <dbReference type="ChEBI" id="CHEBI:30616"/>
    </ligand>
</feature>
<evidence type="ECO:0000256" key="8">
    <source>
        <dbReference type="HAMAP-Rule" id="MF_00692"/>
    </source>
</evidence>
<organism evidence="9 10">
    <name type="scientific">Gimesia aquarii</name>
    <dbReference type="NCBI Taxonomy" id="2527964"/>
    <lineage>
        <taxon>Bacteria</taxon>
        <taxon>Pseudomonadati</taxon>
        <taxon>Planctomycetota</taxon>
        <taxon>Planctomycetia</taxon>
        <taxon>Planctomycetales</taxon>
        <taxon>Planctomycetaceae</taxon>
        <taxon>Gimesia</taxon>
    </lineage>
</organism>
<evidence type="ECO:0000256" key="6">
    <source>
        <dbReference type="ARBA" id="ARBA00022840"/>
    </source>
</evidence>
<feature type="binding site" evidence="8">
    <location>
        <position position="133"/>
    </location>
    <ligand>
        <name>ATP</name>
        <dbReference type="ChEBI" id="CHEBI:30616"/>
    </ligand>
</feature>
<dbReference type="GO" id="GO:0000287">
    <property type="term" value="F:magnesium ion binding"/>
    <property type="evidence" value="ECO:0007669"/>
    <property type="project" value="UniProtKB-UniRule"/>
</dbReference>
<dbReference type="InterPro" id="IPR003846">
    <property type="entry name" value="SelO"/>
</dbReference>
<comment type="catalytic activity">
    <reaction evidence="8">
        <text>L-histidyl-[protein] + UTP = N(tele)-(5'-uridylyl)-L-histidyl-[protein] + diphosphate</text>
        <dbReference type="Rhea" id="RHEA:83891"/>
        <dbReference type="Rhea" id="RHEA-COMP:9745"/>
        <dbReference type="Rhea" id="RHEA-COMP:20239"/>
        <dbReference type="ChEBI" id="CHEBI:29979"/>
        <dbReference type="ChEBI" id="CHEBI:33019"/>
        <dbReference type="ChEBI" id="CHEBI:46398"/>
        <dbReference type="ChEBI" id="CHEBI:233474"/>
    </reaction>
</comment>
<evidence type="ECO:0000256" key="7">
    <source>
        <dbReference type="ARBA" id="ARBA00022842"/>
    </source>
</evidence>
<comment type="similarity">
    <text evidence="1 8">Belongs to the SELO family.</text>
</comment>
<keyword evidence="8" id="KW-0464">Manganese</keyword>
<gene>
    <name evidence="8" type="primary">ydiU</name>
    <name evidence="8" type="synonym">selO</name>
    <name evidence="9" type="ORF">V144x_42450</name>
</gene>
<keyword evidence="4 8" id="KW-0479">Metal-binding</keyword>
<dbReference type="GO" id="GO:0070733">
    <property type="term" value="F:AMPylase activity"/>
    <property type="evidence" value="ECO:0007669"/>
    <property type="project" value="UniProtKB-EC"/>
</dbReference>
<comment type="function">
    <text evidence="8">Nucleotidyltransferase involved in the post-translational modification of proteins. It can catalyze the addition of adenosine monophosphate (AMP) or uridine monophosphate (UMP) to a protein, resulting in modifications known as AMPylation and UMPylation.</text>
</comment>
<dbReference type="PANTHER" id="PTHR32057:SF14">
    <property type="entry name" value="PROTEIN ADENYLYLTRANSFERASE SELO, MITOCHONDRIAL"/>
    <property type="match status" value="1"/>
</dbReference>